<gene>
    <name evidence="2" type="ORF">E2C01_045039</name>
</gene>
<keyword evidence="3" id="KW-1185">Reference proteome</keyword>
<sequence>MSGQFCERQTVDERGLLTCHRIRSRPCERFTAAASKDAVLGPGRHQGSRHPHAPSSLYPGTQASPPDVPSAWGCLA</sequence>
<comment type="caution">
    <text evidence="2">The sequence shown here is derived from an EMBL/GenBank/DDBJ whole genome shotgun (WGS) entry which is preliminary data.</text>
</comment>
<evidence type="ECO:0000313" key="3">
    <source>
        <dbReference type="Proteomes" id="UP000324222"/>
    </source>
</evidence>
<accession>A0A5B7G225</accession>
<name>A0A5B7G225_PORTR</name>
<evidence type="ECO:0000313" key="2">
    <source>
        <dbReference type="EMBL" id="MPC51198.1"/>
    </source>
</evidence>
<reference evidence="2 3" key="1">
    <citation type="submission" date="2019-05" db="EMBL/GenBank/DDBJ databases">
        <title>Another draft genome of Portunus trituberculatus and its Hox gene families provides insights of decapod evolution.</title>
        <authorList>
            <person name="Jeong J.-H."/>
            <person name="Song I."/>
            <person name="Kim S."/>
            <person name="Choi T."/>
            <person name="Kim D."/>
            <person name="Ryu S."/>
            <person name="Kim W."/>
        </authorList>
    </citation>
    <scope>NUCLEOTIDE SEQUENCE [LARGE SCALE GENOMIC DNA]</scope>
    <source>
        <tissue evidence="2">Muscle</tissue>
    </source>
</reference>
<dbReference type="Proteomes" id="UP000324222">
    <property type="component" value="Unassembled WGS sequence"/>
</dbReference>
<feature type="region of interest" description="Disordered" evidence="1">
    <location>
        <begin position="38"/>
        <end position="76"/>
    </location>
</feature>
<protein>
    <submittedName>
        <fullName evidence="2">Uncharacterized protein</fullName>
    </submittedName>
</protein>
<dbReference type="AlphaFoldDB" id="A0A5B7G225"/>
<organism evidence="2 3">
    <name type="scientific">Portunus trituberculatus</name>
    <name type="common">Swimming crab</name>
    <name type="synonym">Neptunus trituberculatus</name>
    <dbReference type="NCBI Taxonomy" id="210409"/>
    <lineage>
        <taxon>Eukaryota</taxon>
        <taxon>Metazoa</taxon>
        <taxon>Ecdysozoa</taxon>
        <taxon>Arthropoda</taxon>
        <taxon>Crustacea</taxon>
        <taxon>Multicrustacea</taxon>
        <taxon>Malacostraca</taxon>
        <taxon>Eumalacostraca</taxon>
        <taxon>Eucarida</taxon>
        <taxon>Decapoda</taxon>
        <taxon>Pleocyemata</taxon>
        <taxon>Brachyura</taxon>
        <taxon>Eubrachyura</taxon>
        <taxon>Portunoidea</taxon>
        <taxon>Portunidae</taxon>
        <taxon>Portuninae</taxon>
        <taxon>Portunus</taxon>
    </lineage>
</organism>
<proteinExistence type="predicted"/>
<dbReference type="EMBL" id="VSRR010010022">
    <property type="protein sequence ID" value="MPC51198.1"/>
    <property type="molecule type" value="Genomic_DNA"/>
</dbReference>
<evidence type="ECO:0000256" key="1">
    <source>
        <dbReference type="SAM" id="MobiDB-lite"/>
    </source>
</evidence>